<evidence type="ECO:0000313" key="5">
    <source>
        <dbReference type="Proteomes" id="UP000319613"/>
    </source>
</evidence>
<feature type="binding site" evidence="3">
    <location>
        <begin position="7"/>
        <end position="14"/>
    </location>
    <ligand>
        <name>substrate</name>
    </ligand>
</feature>
<organism evidence="4 5">
    <name type="scientific">Candidatus Doudnabacteria bacterium Gr01-1014_77</name>
    <dbReference type="NCBI Taxonomy" id="2017133"/>
    <lineage>
        <taxon>Bacteria</taxon>
        <taxon>Candidatus Doudnaibacteriota</taxon>
    </lineage>
</organism>
<dbReference type="InterPro" id="IPR029033">
    <property type="entry name" value="His_PPase_superfam"/>
</dbReference>
<dbReference type="Pfam" id="PF00300">
    <property type="entry name" value="His_Phos_1"/>
    <property type="match status" value="1"/>
</dbReference>
<dbReference type="InterPro" id="IPR051695">
    <property type="entry name" value="Phosphoglycerate_Mutase"/>
</dbReference>
<dbReference type="Proteomes" id="UP000319613">
    <property type="component" value="Unassembled WGS sequence"/>
</dbReference>
<dbReference type="GO" id="GO:0004331">
    <property type="term" value="F:fructose-2,6-bisphosphate 2-phosphatase activity"/>
    <property type="evidence" value="ECO:0007669"/>
    <property type="project" value="TreeGrafter"/>
</dbReference>
<dbReference type="SMART" id="SM00855">
    <property type="entry name" value="PGAM"/>
    <property type="match status" value="1"/>
</dbReference>
<feature type="active site" description="Proton donor/acceptor" evidence="2">
    <location>
        <position position="81"/>
    </location>
</feature>
<feature type="active site" description="Tele-phosphohistidine intermediate" evidence="2">
    <location>
        <position position="8"/>
    </location>
</feature>
<evidence type="ECO:0000256" key="3">
    <source>
        <dbReference type="PIRSR" id="PIRSR613078-2"/>
    </source>
</evidence>
<dbReference type="GO" id="GO:0043456">
    <property type="term" value="P:regulation of pentose-phosphate shunt"/>
    <property type="evidence" value="ECO:0007669"/>
    <property type="project" value="TreeGrafter"/>
</dbReference>
<sequence>MKVYFVRHGETKYNLLHILMGRRIDETLDKHGVEQAKEIAIQLDHNVDIIFASPMKRAQQTAFIISNELKLSVHTRDELAERDFGKLTGKSWAEVEQLTGASLQHIEEHLSVDLKKYNVESGSAMKMRLLHFLSDLKKEYPSRFPLVVCHSGIINLMYQLFPATQKFDTKNASIHVFEI</sequence>
<proteinExistence type="predicted"/>
<gene>
    <name evidence="4" type="ORF">G01um101477_603</name>
</gene>
<dbReference type="Gene3D" id="3.40.50.1240">
    <property type="entry name" value="Phosphoglycerate mutase-like"/>
    <property type="match status" value="1"/>
</dbReference>
<dbReference type="InterPro" id="IPR013078">
    <property type="entry name" value="His_Pase_superF_clade-1"/>
</dbReference>
<dbReference type="AlphaFoldDB" id="A0A554J9X9"/>
<dbReference type="EMBL" id="VMFF01000065">
    <property type="protein sequence ID" value="TSC65153.1"/>
    <property type="molecule type" value="Genomic_DNA"/>
</dbReference>
<evidence type="ECO:0000256" key="1">
    <source>
        <dbReference type="ARBA" id="ARBA00022801"/>
    </source>
</evidence>
<protein>
    <submittedName>
        <fullName evidence="4">Putative phosphoglycerate mutase</fullName>
    </submittedName>
</protein>
<name>A0A554J9X9_9BACT</name>
<dbReference type="CDD" id="cd07067">
    <property type="entry name" value="HP_PGM_like"/>
    <property type="match status" value="1"/>
</dbReference>
<evidence type="ECO:0000256" key="2">
    <source>
        <dbReference type="PIRSR" id="PIRSR613078-1"/>
    </source>
</evidence>
<dbReference type="GO" id="GO:0005829">
    <property type="term" value="C:cytosol"/>
    <property type="evidence" value="ECO:0007669"/>
    <property type="project" value="TreeGrafter"/>
</dbReference>
<dbReference type="SUPFAM" id="SSF53254">
    <property type="entry name" value="Phosphoglycerate mutase-like"/>
    <property type="match status" value="1"/>
</dbReference>
<comment type="caution">
    <text evidence="4">The sequence shown here is derived from an EMBL/GenBank/DDBJ whole genome shotgun (WGS) entry which is preliminary data.</text>
</comment>
<feature type="binding site" evidence="3">
    <location>
        <position position="57"/>
    </location>
    <ligand>
        <name>substrate</name>
    </ligand>
</feature>
<accession>A0A554J9X9</accession>
<evidence type="ECO:0000313" key="4">
    <source>
        <dbReference type="EMBL" id="TSC65153.1"/>
    </source>
</evidence>
<dbReference type="PANTHER" id="PTHR46517:SF1">
    <property type="entry name" value="FRUCTOSE-2,6-BISPHOSPHATASE TIGAR"/>
    <property type="match status" value="1"/>
</dbReference>
<keyword evidence="1" id="KW-0378">Hydrolase</keyword>
<reference evidence="4 5" key="1">
    <citation type="submission" date="2017-07" db="EMBL/GenBank/DDBJ databases">
        <title>Mechanisms for carbon and nitrogen cycling indicate functional differentiation within the Candidate Phyla Radiation.</title>
        <authorList>
            <person name="Danczak R.E."/>
            <person name="Johnston M.D."/>
            <person name="Kenah C."/>
            <person name="Slattery M."/>
            <person name="Wrighton K.C."/>
            <person name="Wilkins M.J."/>
        </authorList>
    </citation>
    <scope>NUCLEOTIDE SEQUENCE [LARGE SCALE GENOMIC DNA]</scope>
    <source>
        <strain evidence="4">Gr01-1014_77</strain>
    </source>
</reference>
<dbReference type="PANTHER" id="PTHR46517">
    <property type="entry name" value="FRUCTOSE-2,6-BISPHOSPHATASE TIGAR"/>
    <property type="match status" value="1"/>
</dbReference>
<dbReference type="GO" id="GO:0045820">
    <property type="term" value="P:negative regulation of glycolytic process"/>
    <property type="evidence" value="ECO:0007669"/>
    <property type="project" value="TreeGrafter"/>
</dbReference>